<gene>
    <name evidence="4" type="ORF">GRF29_1536g239689</name>
</gene>
<evidence type="ECO:0000313" key="4">
    <source>
        <dbReference type="EMBL" id="KAK3197000.1"/>
    </source>
</evidence>
<feature type="compositionally biased region" description="Low complexity" evidence="1">
    <location>
        <begin position="151"/>
        <end position="188"/>
    </location>
</feature>
<feature type="signal peptide" evidence="2">
    <location>
        <begin position="1"/>
        <end position="19"/>
    </location>
</feature>
<dbReference type="EMBL" id="WVTA01000021">
    <property type="protein sequence ID" value="KAK3197000.1"/>
    <property type="molecule type" value="Genomic_DNA"/>
</dbReference>
<evidence type="ECO:0000313" key="5">
    <source>
        <dbReference type="Proteomes" id="UP001280581"/>
    </source>
</evidence>
<dbReference type="AlphaFoldDB" id="A0AAN6LN69"/>
<dbReference type="InterPro" id="IPR056124">
    <property type="entry name" value="DUF7707"/>
</dbReference>
<evidence type="ECO:0000256" key="2">
    <source>
        <dbReference type="SAM" id="SignalP"/>
    </source>
</evidence>
<feature type="domain" description="DUF7707" evidence="3">
    <location>
        <begin position="37"/>
        <end position="145"/>
    </location>
</feature>
<dbReference type="PANTHER" id="PTHR38118:SF2">
    <property type="entry name" value="CDP-ALCOHOL PHOSPHATIDYLTRANSFERASE PROTEIN"/>
    <property type="match status" value="1"/>
</dbReference>
<dbReference type="PANTHER" id="PTHR38118">
    <property type="entry name" value="ANCHORED CELL WALL PROTEIN 11-RELATED"/>
    <property type="match status" value="1"/>
</dbReference>
<keyword evidence="2" id="KW-0732">Signal</keyword>
<dbReference type="Pfam" id="PF24808">
    <property type="entry name" value="DUF7707"/>
    <property type="match status" value="1"/>
</dbReference>
<evidence type="ECO:0000259" key="3">
    <source>
        <dbReference type="Pfam" id="PF24808"/>
    </source>
</evidence>
<reference evidence="4 5" key="1">
    <citation type="submission" date="2021-02" db="EMBL/GenBank/DDBJ databases">
        <title>Genome assembly of Pseudopithomyces chartarum.</title>
        <authorList>
            <person name="Jauregui R."/>
            <person name="Singh J."/>
            <person name="Voisey C."/>
        </authorList>
    </citation>
    <scope>NUCLEOTIDE SEQUENCE [LARGE SCALE GENOMIC DNA]</scope>
    <source>
        <strain evidence="4 5">AGR01</strain>
    </source>
</reference>
<protein>
    <recommendedName>
        <fullName evidence="3">DUF7707 domain-containing protein</fullName>
    </recommendedName>
</protein>
<evidence type="ECO:0000256" key="1">
    <source>
        <dbReference type="SAM" id="MobiDB-lite"/>
    </source>
</evidence>
<sequence length="217" mass="22248">MLYTTLLAATAAFSGLVAAQNGTSNSNLPPTIGPCCTVNPGLVPDNRKSQWCTASTNTCPEICGGQGQIASGGNECDDDTLEYTCKCRNGTEPVMSEYEQTVPGQMCRFWHDQCINATFASNGEGNEEQQFACDTIKAAECGNKTSKDAETSSTSSRSSRPTATPTGSDSGSGADETSSTASASTTSATPGAAIRLAQDFGTPVLAGGLIALFGIAL</sequence>
<proteinExistence type="predicted"/>
<comment type="caution">
    <text evidence="4">The sequence shown here is derived from an EMBL/GenBank/DDBJ whole genome shotgun (WGS) entry which is preliminary data.</text>
</comment>
<name>A0AAN6LN69_9PLEO</name>
<organism evidence="4 5">
    <name type="scientific">Pseudopithomyces chartarum</name>
    <dbReference type="NCBI Taxonomy" id="1892770"/>
    <lineage>
        <taxon>Eukaryota</taxon>
        <taxon>Fungi</taxon>
        <taxon>Dikarya</taxon>
        <taxon>Ascomycota</taxon>
        <taxon>Pezizomycotina</taxon>
        <taxon>Dothideomycetes</taxon>
        <taxon>Pleosporomycetidae</taxon>
        <taxon>Pleosporales</taxon>
        <taxon>Massarineae</taxon>
        <taxon>Didymosphaeriaceae</taxon>
        <taxon>Pseudopithomyces</taxon>
    </lineage>
</organism>
<feature type="region of interest" description="Disordered" evidence="1">
    <location>
        <begin position="144"/>
        <end position="188"/>
    </location>
</feature>
<dbReference type="Proteomes" id="UP001280581">
    <property type="component" value="Unassembled WGS sequence"/>
</dbReference>
<keyword evidence="5" id="KW-1185">Reference proteome</keyword>
<accession>A0AAN6LN69</accession>
<feature type="chain" id="PRO_5042952474" description="DUF7707 domain-containing protein" evidence="2">
    <location>
        <begin position="20"/>
        <end position="217"/>
    </location>
</feature>